<reference evidence="8" key="1">
    <citation type="submission" date="2022-10" db="EMBL/GenBank/DDBJ databases">
        <authorList>
            <person name="Kim H.S."/>
            <person name="Kim J.-S."/>
            <person name="Suh M.K."/>
            <person name="Eom M.K."/>
            <person name="Lee J.-S."/>
        </authorList>
    </citation>
    <scope>NUCLEOTIDE SEQUENCE</scope>
    <source>
        <strain evidence="8">LIP-5</strain>
    </source>
</reference>
<dbReference type="RefSeq" id="WP_263038192.1">
    <property type="nucleotide sequence ID" value="NZ_JAOTPL010000012.1"/>
</dbReference>
<dbReference type="PANTHER" id="PTHR10491">
    <property type="entry name" value="DTDP-4-DEHYDRORHAMNOSE REDUCTASE"/>
    <property type="match status" value="1"/>
</dbReference>
<keyword evidence="6" id="KW-0521">NADP</keyword>
<dbReference type="Pfam" id="PF04321">
    <property type="entry name" value="RmlD_sub_bind"/>
    <property type="match status" value="1"/>
</dbReference>
<comment type="caution">
    <text evidence="8">The sequence shown here is derived from an EMBL/GenBank/DDBJ whole genome shotgun (WGS) entry which is preliminary data.</text>
</comment>
<name>A0AAE3LKC9_9BACT</name>
<comment type="function">
    <text evidence="6">Catalyzes the reduction of dTDP-6-deoxy-L-lyxo-4-hexulose to yield dTDP-L-rhamnose.</text>
</comment>
<evidence type="ECO:0000313" key="8">
    <source>
        <dbReference type="EMBL" id="MCU7694707.1"/>
    </source>
</evidence>
<dbReference type="InterPro" id="IPR029903">
    <property type="entry name" value="RmlD-like-bd"/>
</dbReference>
<evidence type="ECO:0000313" key="9">
    <source>
        <dbReference type="Proteomes" id="UP001209317"/>
    </source>
</evidence>
<comment type="pathway">
    <text evidence="1 6">Carbohydrate biosynthesis; dTDP-L-rhamnose biosynthesis.</text>
</comment>
<dbReference type="EMBL" id="JAOTPL010000012">
    <property type="protein sequence ID" value="MCU7694707.1"/>
    <property type="molecule type" value="Genomic_DNA"/>
</dbReference>
<evidence type="ECO:0000256" key="2">
    <source>
        <dbReference type="ARBA" id="ARBA00010944"/>
    </source>
</evidence>
<feature type="domain" description="RmlD-like substrate binding" evidence="7">
    <location>
        <begin position="20"/>
        <end position="311"/>
    </location>
</feature>
<dbReference type="CDD" id="cd05254">
    <property type="entry name" value="dTDP_HR_like_SDR_e"/>
    <property type="match status" value="1"/>
</dbReference>
<evidence type="ECO:0000256" key="4">
    <source>
        <dbReference type="ARBA" id="ARBA00017099"/>
    </source>
</evidence>
<organism evidence="8 9">
    <name type="scientific">Haoranjiania flava</name>
    <dbReference type="NCBI Taxonomy" id="1856322"/>
    <lineage>
        <taxon>Bacteria</taxon>
        <taxon>Pseudomonadati</taxon>
        <taxon>Bacteroidota</taxon>
        <taxon>Chitinophagia</taxon>
        <taxon>Chitinophagales</taxon>
        <taxon>Chitinophagaceae</taxon>
        <taxon>Haoranjiania</taxon>
    </lineage>
</organism>
<comment type="similarity">
    <text evidence="2 6">Belongs to the dTDP-4-dehydrorhamnose reductase family.</text>
</comment>
<accession>A0AAE3LKC9</accession>
<keyword evidence="6" id="KW-0560">Oxidoreductase</keyword>
<dbReference type="AlphaFoldDB" id="A0AAE3LKC9"/>
<dbReference type="SUPFAM" id="SSF51735">
    <property type="entry name" value="NAD(P)-binding Rossmann-fold domains"/>
    <property type="match status" value="1"/>
</dbReference>
<dbReference type="GO" id="GO:0019305">
    <property type="term" value="P:dTDP-rhamnose biosynthetic process"/>
    <property type="evidence" value="ECO:0007669"/>
    <property type="project" value="TreeGrafter"/>
</dbReference>
<evidence type="ECO:0000259" key="7">
    <source>
        <dbReference type="Pfam" id="PF04321"/>
    </source>
</evidence>
<evidence type="ECO:0000256" key="6">
    <source>
        <dbReference type="RuleBase" id="RU364082"/>
    </source>
</evidence>
<dbReference type="Gene3D" id="3.40.50.720">
    <property type="entry name" value="NAD(P)-binding Rossmann-like Domain"/>
    <property type="match status" value="1"/>
</dbReference>
<dbReference type="InterPro" id="IPR036291">
    <property type="entry name" value="NAD(P)-bd_dom_sf"/>
</dbReference>
<gene>
    <name evidence="8" type="ORF">OD355_09290</name>
</gene>
<dbReference type="GO" id="GO:0008831">
    <property type="term" value="F:dTDP-4-dehydrorhamnose reductase activity"/>
    <property type="evidence" value="ECO:0007669"/>
    <property type="project" value="UniProtKB-EC"/>
</dbReference>
<evidence type="ECO:0000256" key="3">
    <source>
        <dbReference type="ARBA" id="ARBA00012929"/>
    </source>
</evidence>
<evidence type="ECO:0000256" key="1">
    <source>
        <dbReference type="ARBA" id="ARBA00004781"/>
    </source>
</evidence>
<sequence>MKTNHTAETASGRNSDRPRKILLTGATGFVGRHLMESWKQRNDKIFAIATNTAPVKSVAPAYITLLDMDIVDEMSVAILFEKIQPDIVVHTAAMTKPNDCEQDKESAFETNTLATKNIAECCKKFNSQLVFLSTDMIFDHPFASSESDDKKPVNYYGETKALAEEEIARSGCRAAILRIILVYGKLLKASRGTFLHWVKDSLEQDKEIFVYTDQHRNTLYVNDLCAMINHILDHGNTGFYHLAGEEIFTPYEIAVKVAEHLHLDTRLIHPVTSGQRPEIARRAAYSVLNTHKAKKELGFVTTPFDVALRESFD</sequence>
<keyword evidence="9" id="KW-1185">Reference proteome</keyword>
<dbReference type="EC" id="1.1.1.133" evidence="3 6"/>
<proteinExistence type="inferred from homology"/>
<comment type="catalytic activity">
    <reaction evidence="5">
        <text>dTDP-beta-L-rhamnose + NADP(+) = dTDP-4-dehydro-beta-L-rhamnose + NADPH + H(+)</text>
        <dbReference type="Rhea" id="RHEA:21796"/>
        <dbReference type="ChEBI" id="CHEBI:15378"/>
        <dbReference type="ChEBI" id="CHEBI:57510"/>
        <dbReference type="ChEBI" id="CHEBI:57783"/>
        <dbReference type="ChEBI" id="CHEBI:58349"/>
        <dbReference type="ChEBI" id="CHEBI:62830"/>
        <dbReference type="EC" id="1.1.1.133"/>
    </reaction>
</comment>
<dbReference type="InterPro" id="IPR005913">
    <property type="entry name" value="dTDP_dehydrorham_reduct"/>
</dbReference>
<evidence type="ECO:0000256" key="5">
    <source>
        <dbReference type="ARBA" id="ARBA00048200"/>
    </source>
</evidence>
<dbReference type="GO" id="GO:0005829">
    <property type="term" value="C:cytosol"/>
    <property type="evidence" value="ECO:0007669"/>
    <property type="project" value="TreeGrafter"/>
</dbReference>
<protein>
    <recommendedName>
        <fullName evidence="4 6">dTDP-4-dehydrorhamnose reductase</fullName>
        <ecNumber evidence="3 6">1.1.1.133</ecNumber>
    </recommendedName>
</protein>
<dbReference type="Proteomes" id="UP001209317">
    <property type="component" value="Unassembled WGS sequence"/>
</dbReference>
<dbReference type="PANTHER" id="PTHR10491:SF4">
    <property type="entry name" value="METHIONINE ADENOSYLTRANSFERASE 2 SUBUNIT BETA"/>
    <property type="match status" value="1"/>
</dbReference>